<keyword evidence="2" id="KW-1185">Reference proteome</keyword>
<protein>
    <submittedName>
        <fullName evidence="3">FBA_2 domain-containing protein</fullName>
    </submittedName>
</protein>
<name>A0A1I7TU01_9PELO</name>
<dbReference type="WBParaSite" id="Csp11.Scaffold629.g11767.t2">
    <property type="protein sequence ID" value="Csp11.Scaffold629.g11767.t2"/>
    <property type="gene ID" value="Csp11.Scaffold629.g11767"/>
</dbReference>
<sequence length="338" mass="40603">MVMCSEYISDLWTVSELYNFSLLSKRTKGISKRKKGNKVELDIERRLLYFYNRDWVFEQNRFQIGRRRISTRDSKISPFIQATKHFMDVFNCHFGVIDLKLEHPLSNDQLIEIINWLNNTKIEIRILDLTSGSWPMFELFMNTFQKSVSLLIIIERGSEGEGIVHKRLNFKIKNAFYSNPCAWFSLEFLFSMETEYITANKIDLTAEDLNVFLRSWQEGKTNRKMKKILLTTCLDRDLKKVLEGCGGELMDPRTTKHKFRRFIRDTYKDIWVYGGIHIRRDDGRIAVIKNSWNEYETEDRSAYQERELNRNYLENLDIWNSLNKPWYVNEFRIYFFEE</sequence>
<dbReference type="AlphaFoldDB" id="A0A1I7TU01"/>
<dbReference type="Proteomes" id="UP000095282">
    <property type="component" value="Unplaced"/>
</dbReference>
<feature type="domain" description="Sdz-33 F-box" evidence="1">
    <location>
        <begin position="176"/>
        <end position="228"/>
    </location>
</feature>
<proteinExistence type="predicted"/>
<dbReference type="InterPro" id="IPR012885">
    <property type="entry name" value="F-box_Sdz-33"/>
</dbReference>
<organism evidence="2 3">
    <name type="scientific">Caenorhabditis tropicalis</name>
    <dbReference type="NCBI Taxonomy" id="1561998"/>
    <lineage>
        <taxon>Eukaryota</taxon>
        <taxon>Metazoa</taxon>
        <taxon>Ecdysozoa</taxon>
        <taxon>Nematoda</taxon>
        <taxon>Chromadorea</taxon>
        <taxon>Rhabditida</taxon>
        <taxon>Rhabditina</taxon>
        <taxon>Rhabditomorpha</taxon>
        <taxon>Rhabditoidea</taxon>
        <taxon>Rhabditidae</taxon>
        <taxon>Peloderinae</taxon>
        <taxon>Caenorhabditis</taxon>
    </lineage>
</organism>
<evidence type="ECO:0000259" key="1">
    <source>
        <dbReference type="Pfam" id="PF07735"/>
    </source>
</evidence>
<evidence type="ECO:0000313" key="3">
    <source>
        <dbReference type="WBParaSite" id="Csp11.Scaffold629.g11767.t2"/>
    </source>
</evidence>
<dbReference type="eggNOG" id="ENOG502TK42">
    <property type="taxonomic scope" value="Eukaryota"/>
</dbReference>
<reference evidence="3" key="1">
    <citation type="submission" date="2016-11" db="UniProtKB">
        <authorList>
            <consortium name="WormBaseParasite"/>
        </authorList>
    </citation>
    <scope>IDENTIFICATION</scope>
</reference>
<evidence type="ECO:0000313" key="2">
    <source>
        <dbReference type="Proteomes" id="UP000095282"/>
    </source>
</evidence>
<dbReference type="PANTHER" id="PTHR21503">
    <property type="entry name" value="F-BOX-CONTAINING HYPOTHETICAL PROTEIN C.ELEGANS"/>
    <property type="match status" value="1"/>
</dbReference>
<dbReference type="PANTHER" id="PTHR21503:SF8">
    <property type="entry name" value="F-BOX ASSOCIATED DOMAIN-CONTAINING PROTEIN-RELATED"/>
    <property type="match status" value="1"/>
</dbReference>
<dbReference type="Pfam" id="PF07735">
    <property type="entry name" value="FBA_2"/>
    <property type="match status" value="1"/>
</dbReference>
<accession>A0A1I7TU01</accession>